<evidence type="ECO:0000313" key="1">
    <source>
        <dbReference type="EMBL" id="CAI6366397.1"/>
    </source>
</evidence>
<accession>A0AAV0XE77</accession>
<dbReference type="EMBL" id="CARXXK010000004">
    <property type="protein sequence ID" value="CAI6366397.1"/>
    <property type="molecule type" value="Genomic_DNA"/>
</dbReference>
<name>A0AAV0XE77_9HEMI</name>
<dbReference type="AlphaFoldDB" id="A0AAV0XE77"/>
<sequence>MESGKSNPSHLPHQNKKKQLHNDPIMALSLMKSLAPYNKIINDIGYDRFFVHYWTLADLNMYRMYTTINKTPIIIIDVTGGIVSKCKLISGRETSSIFLYQIGVMDKTQSQLKVAHMLSERHDNNSISHWLSEWMRNIITPPKIVVTNQSKELMIAVIKTFTQYSSLSKYLCACSSLLLKETKQVKIPNCMLRNDFNHTMKLLSSWTEIKNSSPRIKNFYLRSIGLVISSVDFNDAKLLLEHIFTVALNEKDGYITNNIPNACEISKKYLKERIESDLVISQVKIHNLNDKNEIVFQYTGLDESDLLLDELSDENSIFKIIQGVYNYCLVESRSHKNQGNHDNMEYCPMIAKKLLRFCKLIPCWSAVMISTFKYDETTSASSESLFYGLKNHTIKYNTIPIRVDDFIRTHIDDILEKQNADIDSCITVGNIEGKENNERKSSEQIKELQVNNDEIETSILLNEKIQHNKISTSPTKYNLSITNIEYLHEKQTNSRFMNLSLATINTTEYKKSIQNITINNKRYIITNTCAFDSLIHILFTSYADSPNYLKFIEVNIEFKLFEFISYAKRNGFNLQTYKKRAMILIDVYKSLAEYSKSPIHLDCSCTTHFVINNLFCNYDSLIENKTCSNCKEVRTRKEKIIVVKLLNRDLSFFLDVLKNMYSVKTHEKCDNCDSYTIKSKFTFGNQVFIELFAPPSKRKPLNKYSDVSLTLSKIPKKLCLDWKSFTLRGVINLIPPILLKSSAIGYYVSYCWREHSNRWERYDDLECNYKIAIPTTIIENCQFIIYTV</sequence>
<dbReference type="Proteomes" id="UP001160148">
    <property type="component" value="Unassembled WGS sequence"/>
</dbReference>
<evidence type="ECO:0000313" key="2">
    <source>
        <dbReference type="Proteomes" id="UP001160148"/>
    </source>
</evidence>
<evidence type="ECO:0008006" key="3">
    <source>
        <dbReference type="Google" id="ProtNLM"/>
    </source>
</evidence>
<keyword evidence="2" id="KW-1185">Reference proteome</keyword>
<organism evidence="1 2">
    <name type="scientific">Macrosiphum euphorbiae</name>
    <name type="common">potato aphid</name>
    <dbReference type="NCBI Taxonomy" id="13131"/>
    <lineage>
        <taxon>Eukaryota</taxon>
        <taxon>Metazoa</taxon>
        <taxon>Ecdysozoa</taxon>
        <taxon>Arthropoda</taxon>
        <taxon>Hexapoda</taxon>
        <taxon>Insecta</taxon>
        <taxon>Pterygota</taxon>
        <taxon>Neoptera</taxon>
        <taxon>Paraneoptera</taxon>
        <taxon>Hemiptera</taxon>
        <taxon>Sternorrhyncha</taxon>
        <taxon>Aphidomorpha</taxon>
        <taxon>Aphidoidea</taxon>
        <taxon>Aphididae</taxon>
        <taxon>Macrosiphini</taxon>
        <taxon>Macrosiphum</taxon>
    </lineage>
</organism>
<proteinExistence type="predicted"/>
<protein>
    <recommendedName>
        <fullName evidence="3">USP domain-containing protein</fullName>
    </recommendedName>
</protein>
<reference evidence="1 2" key="1">
    <citation type="submission" date="2023-01" db="EMBL/GenBank/DDBJ databases">
        <authorList>
            <person name="Whitehead M."/>
        </authorList>
    </citation>
    <scope>NUCLEOTIDE SEQUENCE [LARGE SCALE GENOMIC DNA]</scope>
</reference>
<comment type="caution">
    <text evidence="1">The sequence shown here is derived from an EMBL/GenBank/DDBJ whole genome shotgun (WGS) entry which is preliminary data.</text>
</comment>
<gene>
    <name evidence="1" type="ORF">MEUPH1_LOCUS20987</name>
</gene>